<evidence type="ECO:0000259" key="2">
    <source>
        <dbReference type="Pfam" id="PF25455"/>
    </source>
</evidence>
<reference evidence="3 4" key="1">
    <citation type="submission" date="2014-08" db="EMBL/GenBank/DDBJ databases">
        <authorList>
            <person name="Hassan Y.I."/>
            <person name="Lepp D."/>
            <person name="Zhou T."/>
        </authorList>
    </citation>
    <scope>NUCLEOTIDE SEQUENCE [LARGE SCALE GENOMIC DNA]</scope>
    <source>
        <strain evidence="3 4">IFO13584</strain>
    </source>
</reference>
<evidence type="ECO:0000313" key="4">
    <source>
        <dbReference type="Proteomes" id="UP000028981"/>
    </source>
</evidence>
<protein>
    <recommendedName>
        <fullName evidence="2">CAF17 C-terminal domain-containing protein</fullName>
    </recommendedName>
</protein>
<comment type="caution">
    <text evidence="3">The sequence shown here is derived from an EMBL/GenBank/DDBJ whole genome shotgun (WGS) entry which is preliminary data.</text>
</comment>
<dbReference type="PANTHER" id="PTHR22602:SF0">
    <property type="entry name" value="TRANSFERASE CAF17, MITOCHONDRIAL-RELATED"/>
    <property type="match status" value="1"/>
</dbReference>
<name>A0A087LWX5_9HYPH</name>
<dbReference type="GO" id="GO:0016226">
    <property type="term" value="P:iron-sulfur cluster assembly"/>
    <property type="evidence" value="ECO:0007669"/>
    <property type="project" value="TreeGrafter"/>
</dbReference>
<keyword evidence="4" id="KW-1185">Reference proteome</keyword>
<keyword evidence="1" id="KW-0809">Transit peptide</keyword>
<organism evidence="3 4">
    <name type="scientific">Devosia riboflavina</name>
    <dbReference type="NCBI Taxonomy" id="46914"/>
    <lineage>
        <taxon>Bacteria</taxon>
        <taxon>Pseudomonadati</taxon>
        <taxon>Pseudomonadota</taxon>
        <taxon>Alphaproteobacteria</taxon>
        <taxon>Hyphomicrobiales</taxon>
        <taxon>Devosiaceae</taxon>
        <taxon>Devosia</taxon>
    </lineage>
</organism>
<evidence type="ECO:0000256" key="1">
    <source>
        <dbReference type="ARBA" id="ARBA00022946"/>
    </source>
</evidence>
<gene>
    <name evidence="3" type="ORF">JP75_23150</name>
</gene>
<dbReference type="Pfam" id="PF25455">
    <property type="entry name" value="Beta-barrel_CAF17_C"/>
    <property type="match status" value="1"/>
</dbReference>
<feature type="domain" description="CAF17 C-terminal" evidence="2">
    <location>
        <begin position="197"/>
        <end position="263"/>
    </location>
</feature>
<dbReference type="STRING" id="46914.JP75_23150"/>
<dbReference type="Proteomes" id="UP000028981">
    <property type="component" value="Unassembled WGS sequence"/>
</dbReference>
<dbReference type="OrthoDB" id="9796287at2"/>
<dbReference type="PIRSF" id="PIRSF006487">
    <property type="entry name" value="GcvT"/>
    <property type="match status" value="1"/>
</dbReference>
<accession>A0A087LWX5</accession>
<dbReference type="PANTHER" id="PTHR22602">
    <property type="entry name" value="TRANSFERASE CAF17, MITOCHONDRIAL-RELATED"/>
    <property type="match status" value="1"/>
</dbReference>
<evidence type="ECO:0000313" key="3">
    <source>
        <dbReference type="EMBL" id="KFL29128.1"/>
    </source>
</evidence>
<dbReference type="InterPro" id="IPR057460">
    <property type="entry name" value="CAF17_C"/>
</dbReference>
<dbReference type="SUPFAM" id="SSF103025">
    <property type="entry name" value="Folate-binding domain"/>
    <property type="match status" value="1"/>
</dbReference>
<dbReference type="NCBIfam" id="TIGR03317">
    <property type="entry name" value="ygfZ_signature"/>
    <property type="match status" value="1"/>
</dbReference>
<dbReference type="EMBL" id="JQGC01000031">
    <property type="protein sequence ID" value="KFL29128.1"/>
    <property type="molecule type" value="Genomic_DNA"/>
</dbReference>
<dbReference type="InterPro" id="IPR017703">
    <property type="entry name" value="YgfZ/GCV_T_CS"/>
</dbReference>
<dbReference type="InterPro" id="IPR045179">
    <property type="entry name" value="YgfZ/GcvT"/>
</dbReference>
<dbReference type="AlphaFoldDB" id="A0A087LWX5"/>
<sequence length="275" mass="30130">MTIHLRSDRVIFRFSGPDAHRLINDVVTGVMPTSAEEPASLWALLSPQGKILAEGLAAWAEDALWLDVHQSVADDFFKRMRMYRLRAKVDIDDFRETHRMGFSAEPTHLAHRDRRGPVTLGFRIIAPVEATADWSDDTAYHTARIGNGILHQGNDFPPNDTFAHDIGMDILDGIDFVKGCYVGQEVVSRMKHRGTARRRPVIVSGIDAPAGTPVIAGGREAGTIGQVVDGKAVAILRLDRITDPDAVTVDGKPVTLALPAWATYQFGEAVTEDAE</sequence>
<dbReference type="Gene3D" id="3.30.1360.120">
    <property type="entry name" value="Probable tRNA modification gtpase trme, domain 1"/>
    <property type="match status" value="2"/>
</dbReference>
<dbReference type="RefSeq" id="WP_035087098.1">
    <property type="nucleotide sequence ID" value="NZ_JQGC01000031.1"/>
</dbReference>
<dbReference type="InterPro" id="IPR027266">
    <property type="entry name" value="TrmE/GcvT-like"/>
</dbReference>
<proteinExistence type="predicted"/>